<accession>A0A222EQ76</accession>
<protein>
    <submittedName>
        <fullName evidence="1">Uncharacterized protein</fullName>
    </submittedName>
</protein>
<dbReference type="InterPro" id="IPR021701">
    <property type="entry name" value="DUF3284"/>
</dbReference>
<proteinExistence type="predicted"/>
<keyword evidence="2" id="KW-1185">Reference proteome</keyword>
<sequence>MFSIFKKKDKDTFIKGNSNLGVIDNIKSYYTKKNIFNISYPFDRCFYGIIKLSFSTFKSGNWRNIKDINVGDIFKSKVSRNKFTITELKMFEVYEIKTIIDDIEYWTRFEVKKIKNNKTQVNFSESLKFPRAIYGFKGTIAKMNFNKNFDKKAKEIVLRIHEEVKNIDINSV</sequence>
<evidence type="ECO:0000313" key="1">
    <source>
        <dbReference type="EMBL" id="ASP28434.1"/>
    </source>
</evidence>
<name>A0A222EQ76_9MOLU</name>
<organism evidence="1 2">
    <name type="scientific">Spiroplasma corruscae</name>
    <dbReference type="NCBI Taxonomy" id="216934"/>
    <lineage>
        <taxon>Bacteria</taxon>
        <taxon>Bacillati</taxon>
        <taxon>Mycoplasmatota</taxon>
        <taxon>Mollicutes</taxon>
        <taxon>Entomoplasmatales</taxon>
        <taxon>Spiroplasmataceae</taxon>
        <taxon>Spiroplasma</taxon>
    </lineage>
</organism>
<dbReference type="RefSeq" id="WP_094049162.1">
    <property type="nucleotide sequence ID" value="NZ_CP022535.1"/>
</dbReference>
<gene>
    <name evidence="1" type="ORF">SCORR_v1c06620</name>
</gene>
<dbReference type="EMBL" id="CP022535">
    <property type="protein sequence ID" value="ASP28434.1"/>
    <property type="molecule type" value="Genomic_DNA"/>
</dbReference>
<dbReference type="AlphaFoldDB" id="A0A222EQ76"/>
<dbReference type="KEGG" id="scou:SCORR_v1c06620"/>
<dbReference type="Proteomes" id="UP000203229">
    <property type="component" value="Chromosome"/>
</dbReference>
<reference evidence="1 2" key="1">
    <citation type="submission" date="2017-07" db="EMBL/GenBank/DDBJ databases">
        <title>Complete genome sequence of Spiroplasma corruscae EC-1 (DSM 19793).</title>
        <authorList>
            <person name="Tsai Y.-M."/>
            <person name="Lo W.-S."/>
            <person name="Kuo C.-H."/>
        </authorList>
    </citation>
    <scope>NUCLEOTIDE SEQUENCE [LARGE SCALE GENOMIC DNA]</scope>
    <source>
        <strain evidence="1 2">EC-1</strain>
    </source>
</reference>
<evidence type="ECO:0000313" key="2">
    <source>
        <dbReference type="Proteomes" id="UP000203229"/>
    </source>
</evidence>
<dbReference type="OrthoDB" id="389430at2"/>
<dbReference type="Pfam" id="PF11687">
    <property type="entry name" value="DUF3284"/>
    <property type="match status" value="1"/>
</dbReference>